<dbReference type="GO" id="GO:0017116">
    <property type="term" value="F:single-stranded DNA helicase activity"/>
    <property type="evidence" value="ECO:0007669"/>
    <property type="project" value="TreeGrafter"/>
</dbReference>
<dbReference type="CDD" id="cd17755">
    <property type="entry name" value="MCM4"/>
    <property type="match status" value="1"/>
</dbReference>
<dbReference type="Pfam" id="PF00493">
    <property type="entry name" value="MCM"/>
    <property type="match status" value="1"/>
</dbReference>
<dbReference type="InterPro" id="IPR027925">
    <property type="entry name" value="MCM_N"/>
</dbReference>
<dbReference type="Pfam" id="PF17207">
    <property type="entry name" value="MCM_OB"/>
    <property type="match status" value="1"/>
</dbReference>
<feature type="compositionally biased region" description="Polar residues" evidence="12">
    <location>
        <begin position="131"/>
        <end position="142"/>
    </location>
</feature>
<dbReference type="Gene3D" id="2.20.28.10">
    <property type="match status" value="1"/>
</dbReference>
<dbReference type="EMBL" id="CAJPEX010000166">
    <property type="protein sequence ID" value="CAG0913893.1"/>
    <property type="molecule type" value="Genomic_DNA"/>
</dbReference>
<dbReference type="SMART" id="SM00350">
    <property type="entry name" value="MCM"/>
    <property type="match status" value="1"/>
</dbReference>
<keyword evidence="6 11" id="KW-0347">Helicase</keyword>
<dbReference type="InterPro" id="IPR031327">
    <property type="entry name" value="MCM"/>
</dbReference>
<dbReference type="SUPFAM" id="SSF52540">
    <property type="entry name" value="P-loop containing nucleoside triphosphate hydrolases"/>
    <property type="match status" value="1"/>
</dbReference>
<dbReference type="GO" id="GO:0000727">
    <property type="term" value="P:double-strand break repair via break-induced replication"/>
    <property type="evidence" value="ECO:0007669"/>
    <property type="project" value="TreeGrafter"/>
</dbReference>
<dbReference type="GO" id="GO:0005634">
    <property type="term" value="C:nucleus"/>
    <property type="evidence" value="ECO:0007669"/>
    <property type="project" value="UniProtKB-SubCell"/>
</dbReference>
<protein>
    <recommendedName>
        <fullName evidence="11">DNA replication licensing factor MCM4</fullName>
        <ecNumber evidence="11">3.6.4.12</ecNumber>
    </recommendedName>
</protein>
<dbReference type="Pfam" id="PF14551">
    <property type="entry name" value="MCM_N"/>
    <property type="match status" value="1"/>
</dbReference>
<reference evidence="14" key="1">
    <citation type="submission" date="2020-11" db="EMBL/GenBank/DDBJ databases">
        <authorList>
            <person name="Tran Van P."/>
        </authorList>
    </citation>
    <scope>NUCLEOTIDE SEQUENCE</scope>
</reference>
<keyword evidence="8 10" id="KW-0238">DNA-binding</keyword>
<gene>
    <name evidence="14" type="ORF">NMOB1V02_LOCUS1613</name>
</gene>
<evidence type="ECO:0000256" key="8">
    <source>
        <dbReference type="ARBA" id="ARBA00023125"/>
    </source>
</evidence>
<comment type="similarity">
    <text evidence="2 10">Belongs to the MCM family.</text>
</comment>
<comment type="function">
    <text evidence="11">Acts as component of the MCM2-7 complex (MCM complex) which is the replicative helicase essential for 'once per cell cycle' DNA replication initiation and elongation in eukaryotic cells. The active ATPase sites in the MCM2-7 ring are formed through the interaction surfaces of two neighboring subunits such that a critical structure of a conserved arginine finger motif is provided in trans relative to the ATP-binding site of the Walker A box of the adjacent subunit. The six ATPase active sites, however, are likely to contribute differentially to the complex helicase activity.</text>
</comment>
<dbReference type="AlphaFoldDB" id="A0A7R9GAA1"/>
<keyword evidence="7 10" id="KW-0067">ATP-binding</keyword>
<evidence type="ECO:0000256" key="4">
    <source>
        <dbReference type="ARBA" id="ARBA00022741"/>
    </source>
</evidence>
<dbReference type="Pfam" id="PF21128">
    <property type="entry name" value="WHD_MCM4"/>
    <property type="match status" value="1"/>
</dbReference>
<dbReference type="Proteomes" id="UP000678499">
    <property type="component" value="Unassembled WGS sequence"/>
</dbReference>
<dbReference type="InterPro" id="IPR012340">
    <property type="entry name" value="NA-bd_OB-fold"/>
</dbReference>
<dbReference type="PANTHER" id="PTHR11630">
    <property type="entry name" value="DNA REPLICATION LICENSING FACTOR MCM FAMILY MEMBER"/>
    <property type="match status" value="1"/>
</dbReference>
<evidence type="ECO:0000313" key="15">
    <source>
        <dbReference type="Proteomes" id="UP000678499"/>
    </source>
</evidence>
<dbReference type="FunFam" id="3.30.1640.10:FF:000001">
    <property type="entry name" value="DNA helicase"/>
    <property type="match status" value="1"/>
</dbReference>
<keyword evidence="9 11" id="KW-0539">Nucleus</keyword>
<evidence type="ECO:0000256" key="6">
    <source>
        <dbReference type="ARBA" id="ARBA00022806"/>
    </source>
</evidence>
<dbReference type="GO" id="GO:1902975">
    <property type="term" value="P:mitotic DNA replication initiation"/>
    <property type="evidence" value="ECO:0007669"/>
    <property type="project" value="TreeGrafter"/>
</dbReference>
<dbReference type="GO" id="GO:0042555">
    <property type="term" value="C:MCM complex"/>
    <property type="evidence" value="ECO:0007669"/>
    <property type="project" value="UniProtKB-UniRule"/>
</dbReference>
<evidence type="ECO:0000256" key="5">
    <source>
        <dbReference type="ARBA" id="ARBA00022801"/>
    </source>
</evidence>
<dbReference type="GO" id="GO:0016787">
    <property type="term" value="F:hydrolase activity"/>
    <property type="evidence" value="ECO:0007669"/>
    <property type="project" value="UniProtKB-KW"/>
</dbReference>
<keyword evidence="5 11" id="KW-0378">Hydrolase</keyword>
<dbReference type="EC" id="3.6.4.12" evidence="11"/>
<feature type="compositionally biased region" description="Polar residues" evidence="12">
    <location>
        <begin position="1"/>
        <end position="10"/>
    </location>
</feature>
<feature type="region of interest" description="Disordered" evidence="12">
    <location>
        <begin position="1"/>
        <end position="175"/>
    </location>
</feature>
<evidence type="ECO:0000256" key="9">
    <source>
        <dbReference type="ARBA" id="ARBA00023242"/>
    </source>
</evidence>
<keyword evidence="4 10" id="KW-0547">Nucleotide-binding</keyword>
<evidence type="ECO:0000256" key="3">
    <source>
        <dbReference type="ARBA" id="ARBA00022705"/>
    </source>
</evidence>
<organism evidence="14">
    <name type="scientific">Notodromas monacha</name>
    <dbReference type="NCBI Taxonomy" id="399045"/>
    <lineage>
        <taxon>Eukaryota</taxon>
        <taxon>Metazoa</taxon>
        <taxon>Ecdysozoa</taxon>
        <taxon>Arthropoda</taxon>
        <taxon>Crustacea</taxon>
        <taxon>Oligostraca</taxon>
        <taxon>Ostracoda</taxon>
        <taxon>Podocopa</taxon>
        <taxon>Podocopida</taxon>
        <taxon>Cypridocopina</taxon>
        <taxon>Cypridoidea</taxon>
        <taxon>Cyprididae</taxon>
        <taxon>Notodromas</taxon>
    </lineage>
</organism>
<dbReference type="FunFam" id="3.40.50.300:FF:000217">
    <property type="entry name" value="DNA helicase"/>
    <property type="match status" value="1"/>
</dbReference>
<dbReference type="EMBL" id="OA882203">
    <property type="protein sequence ID" value="CAD7273741.1"/>
    <property type="molecule type" value="Genomic_DNA"/>
</dbReference>
<evidence type="ECO:0000313" key="14">
    <source>
        <dbReference type="EMBL" id="CAD7273741.1"/>
    </source>
</evidence>
<keyword evidence="3 11" id="KW-0235">DNA replication</keyword>
<accession>A0A7R9GAA1</accession>
<dbReference type="PROSITE" id="PS00847">
    <property type="entry name" value="MCM_1"/>
    <property type="match status" value="1"/>
</dbReference>
<dbReference type="SUPFAM" id="SSF50249">
    <property type="entry name" value="Nucleic acid-binding proteins"/>
    <property type="match status" value="1"/>
</dbReference>
<dbReference type="InterPro" id="IPR001208">
    <property type="entry name" value="MCM_dom"/>
</dbReference>
<dbReference type="PROSITE" id="PS50051">
    <property type="entry name" value="MCM_2"/>
    <property type="match status" value="1"/>
</dbReference>
<dbReference type="Gene3D" id="2.40.50.140">
    <property type="entry name" value="Nucleic acid-binding proteins"/>
    <property type="match status" value="1"/>
</dbReference>
<dbReference type="PRINTS" id="PR01657">
    <property type="entry name" value="MCMFAMILY"/>
</dbReference>
<dbReference type="PRINTS" id="PR01660">
    <property type="entry name" value="MCMPROTEIN4"/>
</dbReference>
<dbReference type="GO" id="GO:0006271">
    <property type="term" value="P:DNA strand elongation involved in DNA replication"/>
    <property type="evidence" value="ECO:0007669"/>
    <property type="project" value="TreeGrafter"/>
</dbReference>
<dbReference type="Pfam" id="PF17855">
    <property type="entry name" value="MCM_lid"/>
    <property type="match status" value="1"/>
</dbReference>
<dbReference type="Gene3D" id="3.30.1640.10">
    <property type="entry name" value="mini-chromosome maintenance (MCM) complex, chain A, domain 1"/>
    <property type="match status" value="1"/>
</dbReference>
<dbReference type="InterPro" id="IPR003593">
    <property type="entry name" value="AAA+_ATPase"/>
</dbReference>
<name>A0A7R9GAA1_9CRUS</name>
<dbReference type="SMART" id="SM00382">
    <property type="entry name" value="AAA"/>
    <property type="match status" value="1"/>
</dbReference>
<evidence type="ECO:0000256" key="7">
    <source>
        <dbReference type="ARBA" id="ARBA00022840"/>
    </source>
</evidence>
<feature type="domain" description="MCM C-terminal AAA(+) ATPase" evidence="13">
    <location>
        <begin position="488"/>
        <end position="697"/>
    </location>
</feature>
<evidence type="ECO:0000256" key="11">
    <source>
        <dbReference type="RuleBase" id="RU368062"/>
    </source>
</evidence>
<feature type="compositionally biased region" description="Low complexity" evidence="12">
    <location>
        <begin position="22"/>
        <end position="38"/>
    </location>
</feature>
<dbReference type="InterPro" id="IPR018525">
    <property type="entry name" value="MCM_CS"/>
</dbReference>
<comment type="subunit">
    <text evidence="11">Component of the MCM2-7 complex.</text>
</comment>
<dbReference type="PANTHER" id="PTHR11630:SF66">
    <property type="entry name" value="DNA REPLICATION LICENSING FACTOR MCM4"/>
    <property type="match status" value="1"/>
</dbReference>
<dbReference type="InterPro" id="IPR008047">
    <property type="entry name" value="MCM_4"/>
</dbReference>
<comment type="subcellular location">
    <subcellularLocation>
        <location evidence="1">Nucleus</location>
    </subcellularLocation>
</comment>
<evidence type="ECO:0000256" key="2">
    <source>
        <dbReference type="ARBA" id="ARBA00008010"/>
    </source>
</evidence>
<sequence length="921" mass="102728">MPSASPQRTPQPRRGRSSVNGTPSSTRSTRSAVRTPSSNVSGGSRGATPRGGDGELSTPRRSQPASGNQSSGELAPPSDSDDRTYTGPALGDGMIFNLSSPLHYGSDTNSPRSATPHRQRTDLRMERSVVRQINISTPASSQDHPESVPSGTPSRRGRSRALSATPGARPDSVAEDEGPHLVIWGTNVAVGRTKRRFMEFLLNFRESELEEDEQNRGMDVDAPVYMQRIEDIAVTEDPFLMVNCAHLRSFDQELYEEVVAYPSEVIPVLDIAVNDIYRERHSGTVLKHQICVKPYNADKTQNMRELGPENIDQLITVCGMVIRCSNPLPEMREALFMCSVCLKTEVAEMDRNRLEEPTLCSHCNTKHSFELVHNRCQFTDRQIIKLQEAPEDMPAGQTPHTVQLHVSNELVDEVQPGDRVTVTGIYRAVPFRVNPIRTSVKAVFRTHIDVLHFRKADSRRLRDDQIGGIYFTEDRIEFLQALSKKPDIYERLARAIAPSIYEHEDIKKGILMQLFGGTKKDFSEDCGRGHFRSEINILLCGDPGTSKSQLLQCVFNLIPRSQYTSGKGSSAVGLTAYVLRDPDTKQLVLQTGALVLADNGICCIDEFDKMSDATRSVLHEVMEQQTLSIAKAGMICQLNARTSVLAAANPIDSQWNKSKTIVENIQLPHTLLSRFDLIFLMLDPQDEVYDRRLAKHLVSLYHKRIKSKTTVDGMEVEDVDDDDDDVVDRDLIDMTVLRDYIAYGREHVNPILSEEASAKLVDAYVEMRRAGAGRGQITAYPRQLESLMRLAEAHAKMRLSSTVERADVDEAFRLYREALKQSATDPTSGKIDVSILTTGMSSAARKRRAEVAQALRTLIAKKGKNVKTLSVQNLFTEFRDSSELAITRDMFDDALRDLQDDTFLVVSGRSVRINGGMADFD</sequence>
<evidence type="ECO:0000259" key="13">
    <source>
        <dbReference type="PROSITE" id="PS50051"/>
    </source>
</evidence>
<dbReference type="FunFam" id="2.20.28.10:FF:000003">
    <property type="entry name" value="DNA helicase"/>
    <property type="match status" value="1"/>
</dbReference>
<dbReference type="GO" id="GO:0005524">
    <property type="term" value="F:ATP binding"/>
    <property type="evidence" value="ECO:0007669"/>
    <property type="project" value="UniProtKB-UniRule"/>
</dbReference>
<feature type="compositionally biased region" description="Polar residues" evidence="12">
    <location>
        <begin position="59"/>
        <end position="72"/>
    </location>
</feature>
<evidence type="ECO:0000256" key="12">
    <source>
        <dbReference type="SAM" id="MobiDB-lite"/>
    </source>
</evidence>
<dbReference type="InterPro" id="IPR027417">
    <property type="entry name" value="P-loop_NTPase"/>
</dbReference>
<dbReference type="Gene3D" id="3.40.50.300">
    <property type="entry name" value="P-loop containing nucleotide triphosphate hydrolases"/>
    <property type="match status" value="1"/>
</dbReference>
<evidence type="ECO:0000256" key="1">
    <source>
        <dbReference type="ARBA" id="ARBA00004123"/>
    </source>
</evidence>
<proteinExistence type="inferred from homology"/>
<dbReference type="InterPro" id="IPR041562">
    <property type="entry name" value="MCM_lid"/>
</dbReference>
<keyword evidence="15" id="KW-1185">Reference proteome</keyword>
<comment type="catalytic activity">
    <reaction evidence="11">
        <text>ATP + H2O = ADP + phosphate + H(+)</text>
        <dbReference type="Rhea" id="RHEA:13065"/>
        <dbReference type="ChEBI" id="CHEBI:15377"/>
        <dbReference type="ChEBI" id="CHEBI:15378"/>
        <dbReference type="ChEBI" id="CHEBI:30616"/>
        <dbReference type="ChEBI" id="CHEBI:43474"/>
        <dbReference type="ChEBI" id="CHEBI:456216"/>
        <dbReference type="EC" id="3.6.4.12"/>
    </reaction>
</comment>
<feature type="compositionally biased region" description="Basic and acidic residues" evidence="12">
    <location>
        <begin position="119"/>
        <end position="129"/>
    </location>
</feature>
<dbReference type="OrthoDB" id="10251574at2759"/>
<evidence type="ECO:0000256" key="10">
    <source>
        <dbReference type="RuleBase" id="RU004070"/>
    </source>
</evidence>
<dbReference type="InterPro" id="IPR033762">
    <property type="entry name" value="MCM_OB"/>
</dbReference>
<dbReference type="GO" id="GO:0003697">
    <property type="term" value="F:single-stranded DNA binding"/>
    <property type="evidence" value="ECO:0007669"/>
    <property type="project" value="TreeGrafter"/>
</dbReference>